<evidence type="ECO:0000256" key="1">
    <source>
        <dbReference type="SAM" id="MobiDB-lite"/>
    </source>
</evidence>
<evidence type="ECO:0000313" key="2">
    <source>
        <dbReference type="EMBL" id="MEQ2210021.1"/>
    </source>
</evidence>
<feature type="non-terminal residue" evidence="2">
    <location>
        <position position="1"/>
    </location>
</feature>
<reference evidence="2 3" key="1">
    <citation type="submission" date="2021-06" db="EMBL/GenBank/DDBJ databases">
        <authorList>
            <person name="Palmer J.M."/>
        </authorList>
    </citation>
    <scope>NUCLEOTIDE SEQUENCE [LARGE SCALE GENOMIC DNA]</scope>
    <source>
        <strain evidence="2 3">XC_2019</strain>
        <tissue evidence="2">Muscle</tissue>
    </source>
</reference>
<feature type="non-terminal residue" evidence="2">
    <location>
        <position position="54"/>
    </location>
</feature>
<evidence type="ECO:0000313" key="3">
    <source>
        <dbReference type="Proteomes" id="UP001434883"/>
    </source>
</evidence>
<feature type="compositionally biased region" description="Low complexity" evidence="1">
    <location>
        <begin position="37"/>
        <end position="46"/>
    </location>
</feature>
<gene>
    <name evidence="2" type="ORF">XENOCAPTIV_007372</name>
</gene>
<proteinExistence type="predicted"/>
<keyword evidence="3" id="KW-1185">Reference proteome</keyword>
<dbReference type="Proteomes" id="UP001434883">
    <property type="component" value="Unassembled WGS sequence"/>
</dbReference>
<protein>
    <recommendedName>
        <fullName evidence="4">Heat shock factor binding protein 1</fullName>
    </recommendedName>
</protein>
<feature type="region of interest" description="Disordered" evidence="1">
    <location>
        <begin position="1"/>
        <end position="54"/>
    </location>
</feature>
<accession>A0ABV0RQR8</accession>
<comment type="caution">
    <text evidence="2">The sequence shown here is derived from an EMBL/GenBank/DDBJ whole genome shotgun (WGS) entry which is preliminary data.</text>
</comment>
<name>A0ABV0RQR8_9TELE</name>
<sequence>DEDMQSLASLMSVKPTDIGNMDDFNESDEEEDRKSVTATAPTTPQQRPQEVQIA</sequence>
<dbReference type="EMBL" id="JAHRIN010052249">
    <property type="protein sequence ID" value="MEQ2210021.1"/>
    <property type="molecule type" value="Genomic_DNA"/>
</dbReference>
<evidence type="ECO:0008006" key="4">
    <source>
        <dbReference type="Google" id="ProtNLM"/>
    </source>
</evidence>
<organism evidence="2 3">
    <name type="scientific">Xenoophorus captivus</name>
    <dbReference type="NCBI Taxonomy" id="1517983"/>
    <lineage>
        <taxon>Eukaryota</taxon>
        <taxon>Metazoa</taxon>
        <taxon>Chordata</taxon>
        <taxon>Craniata</taxon>
        <taxon>Vertebrata</taxon>
        <taxon>Euteleostomi</taxon>
        <taxon>Actinopterygii</taxon>
        <taxon>Neopterygii</taxon>
        <taxon>Teleostei</taxon>
        <taxon>Neoteleostei</taxon>
        <taxon>Acanthomorphata</taxon>
        <taxon>Ovalentaria</taxon>
        <taxon>Atherinomorphae</taxon>
        <taxon>Cyprinodontiformes</taxon>
        <taxon>Goodeidae</taxon>
        <taxon>Xenoophorus</taxon>
    </lineage>
</organism>